<evidence type="ECO:0000256" key="5">
    <source>
        <dbReference type="ARBA" id="ARBA00022692"/>
    </source>
</evidence>
<dbReference type="Gene3D" id="3.40.50.300">
    <property type="entry name" value="P-loop containing nucleotide triphosphate hydrolases"/>
    <property type="match status" value="1"/>
</dbReference>
<dbReference type="PRINTS" id="PR00326">
    <property type="entry name" value="GTP1OBG"/>
</dbReference>
<dbReference type="GO" id="GO:0005886">
    <property type="term" value="C:plasma membrane"/>
    <property type="evidence" value="ECO:0007669"/>
    <property type="project" value="UniProtKB-SubCell"/>
</dbReference>
<dbReference type="EMBL" id="CP036287">
    <property type="protein sequence ID" value="QDU70092.1"/>
    <property type="molecule type" value="Genomic_DNA"/>
</dbReference>
<protein>
    <recommendedName>
        <fullName evidence="12 15">Ferrous iron transport protein B</fullName>
    </recommendedName>
</protein>
<feature type="transmembrane region" description="Helical" evidence="15">
    <location>
        <begin position="519"/>
        <end position="539"/>
    </location>
</feature>
<dbReference type="SUPFAM" id="SSF52540">
    <property type="entry name" value="P-loop containing nucleoside triphosphate hydrolases"/>
    <property type="match status" value="1"/>
</dbReference>
<dbReference type="InterPro" id="IPR050860">
    <property type="entry name" value="FeoB_GTPase"/>
</dbReference>
<reference evidence="17 18" key="1">
    <citation type="submission" date="2019-02" db="EMBL/GenBank/DDBJ databases">
        <title>Deep-cultivation of Planctomycetes and their phenomic and genomic characterization uncovers novel biology.</title>
        <authorList>
            <person name="Wiegand S."/>
            <person name="Jogler M."/>
            <person name="Boedeker C."/>
            <person name="Pinto D."/>
            <person name="Vollmers J."/>
            <person name="Rivas-Marin E."/>
            <person name="Kohn T."/>
            <person name="Peeters S.H."/>
            <person name="Heuer A."/>
            <person name="Rast P."/>
            <person name="Oberbeckmann S."/>
            <person name="Bunk B."/>
            <person name="Jeske O."/>
            <person name="Meyerdierks A."/>
            <person name="Storesund J.E."/>
            <person name="Kallscheuer N."/>
            <person name="Luecker S."/>
            <person name="Lage O.M."/>
            <person name="Pohl T."/>
            <person name="Merkel B.J."/>
            <person name="Hornburger P."/>
            <person name="Mueller R.-W."/>
            <person name="Bruemmer F."/>
            <person name="Labrenz M."/>
            <person name="Spormann A.M."/>
            <person name="Op den Camp H."/>
            <person name="Overmann J."/>
            <person name="Amann R."/>
            <person name="Jetten M.S.M."/>
            <person name="Mascher T."/>
            <person name="Medema M.H."/>
            <person name="Devos D.P."/>
            <person name="Kaster A.-K."/>
            <person name="Ovreas L."/>
            <person name="Rohde M."/>
            <person name="Galperin M.Y."/>
            <person name="Jogler C."/>
        </authorList>
    </citation>
    <scope>NUCLEOTIDE SEQUENCE [LARGE SCALE GENOMIC DNA]</scope>
    <source>
        <strain evidence="17 18">Pla133</strain>
    </source>
</reference>
<keyword evidence="9" id="KW-0406">Ion transport</keyword>
<keyword evidence="14" id="KW-0460">Magnesium</keyword>
<feature type="binding site" evidence="14">
    <location>
        <position position="19"/>
    </location>
    <ligand>
        <name>Mg(2+)</name>
        <dbReference type="ChEBI" id="CHEBI:18420"/>
        <label>2</label>
    </ligand>
</feature>
<comment type="subcellular location">
    <subcellularLocation>
        <location evidence="15">Cell inner membrane</location>
        <topology evidence="15">Multi-pass membrane protein</topology>
    </subcellularLocation>
    <subcellularLocation>
        <location evidence="1">Cell membrane</location>
        <topology evidence="1">Multi-pass membrane protein</topology>
    </subcellularLocation>
</comment>
<dbReference type="InterPro" id="IPR011640">
    <property type="entry name" value="Fe2_transport_prot_B_C"/>
</dbReference>
<dbReference type="PANTHER" id="PTHR43185">
    <property type="entry name" value="FERROUS IRON TRANSPORT PROTEIN B"/>
    <property type="match status" value="1"/>
</dbReference>
<dbReference type="InterPro" id="IPR030389">
    <property type="entry name" value="G_FEOB_dom"/>
</dbReference>
<feature type="binding site" evidence="14">
    <location>
        <position position="20"/>
    </location>
    <ligand>
        <name>Mg(2+)</name>
        <dbReference type="ChEBI" id="CHEBI:18420"/>
        <label>2</label>
    </ligand>
</feature>
<evidence type="ECO:0000256" key="7">
    <source>
        <dbReference type="ARBA" id="ARBA00022989"/>
    </source>
</evidence>
<evidence type="ECO:0000256" key="8">
    <source>
        <dbReference type="ARBA" id="ARBA00023004"/>
    </source>
</evidence>
<sequence>MALAGNPNTGKTALFNRLTGARAKVGNYPGITVDRHEGLVRLGSEGRVARLLDVPGSYSLSARSEEERIAVRAIAGLEGEERPGAVVLVLDGTQLGRNLYFALQVIELDLPTVVAVNLTDVLAKEGRVFDVQRLRRALGVPVVALSARSGEGVDDLRAALAGVLDGEPEARPGWRWEPGTDALRRDVDEVHAALPPTWRDGNPRRERALAVWALLSLDEGDELRGIDGRLRAAASAAHERASVEGRSIDEEVVAGRYGWIEEHTAGVVTARASARDSFTSAIDRVLLSPLLGFPIFLALMTIVFQALFAWADPAIGAIESLFAWLGGVVGPALPEGFLRSFVVDGLIAGVGGVLVFLPQILLLFLFVAVMEDTGYMARVAFLMDRIMKACGLHGRAFVPMMSGFACAIPAVMATRTIERERDRLLTMMVVPLMTCSARLPVYTLLIAALYPPGRGDSFQQGLIMAGMYLFATVVALIATAVLSRTVFAGVNPPLLLEMPAYRMPQLLGVLRTMWERSTIFVREAGTVILVATITLWALLSFPADPELGPELAGRLGAAEASVDNARSGAAPDPAALESAEQRLAKVEAEISSLQLNESYAGRLGRGIEPAIAPLGFDWKIGVGLIGSFAAREVFVSTMAIVYGLEDDGEDTATFRQRLSSEKRPDGSKVFTPLVCVSLMVFFALAAQCMSTIAVVKRETKSWRWPLFMLSYMTVLAWVGSFTVYQGGRLLGFE</sequence>
<dbReference type="InterPro" id="IPR003373">
    <property type="entry name" value="Fe2_transport_prot-B"/>
</dbReference>
<dbReference type="PROSITE" id="PS51711">
    <property type="entry name" value="G_FEOB"/>
    <property type="match status" value="1"/>
</dbReference>
<evidence type="ECO:0000256" key="11">
    <source>
        <dbReference type="ARBA" id="ARBA00023136"/>
    </source>
</evidence>
<feature type="transmembrane region" description="Helical" evidence="15">
    <location>
        <begin position="462"/>
        <end position="482"/>
    </location>
</feature>
<evidence type="ECO:0000256" key="3">
    <source>
        <dbReference type="ARBA" id="ARBA00022475"/>
    </source>
</evidence>
<dbReference type="InterPro" id="IPR011642">
    <property type="entry name" value="Gate_dom"/>
</dbReference>
<proteinExistence type="inferred from homology"/>
<evidence type="ECO:0000256" key="4">
    <source>
        <dbReference type="ARBA" id="ARBA00022496"/>
    </source>
</evidence>
<feature type="transmembrane region" description="Helical" evidence="15">
    <location>
        <begin position="424"/>
        <end position="450"/>
    </location>
</feature>
<evidence type="ECO:0000256" key="12">
    <source>
        <dbReference type="NCBIfam" id="TIGR00437"/>
    </source>
</evidence>
<evidence type="ECO:0000256" key="9">
    <source>
        <dbReference type="ARBA" id="ARBA00023065"/>
    </source>
</evidence>
<dbReference type="AlphaFoldDB" id="A0A518BSZ7"/>
<keyword evidence="3" id="KW-1003">Cell membrane</keyword>
<evidence type="ECO:0000256" key="10">
    <source>
        <dbReference type="ARBA" id="ARBA00023134"/>
    </source>
</evidence>
<comment type="function">
    <text evidence="15">Probable transporter of a GTP-driven Fe(2+) uptake system.</text>
</comment>
<keyword evidence="18" id="KW-1185">Reference proteome</keyword>
<evidence type="ECO:0000256" key="14">
    <source>
        <dbReference type="PIRSR" id="PIRSR603373-2"/>
    </source>
</evidence>
<keyword evidence="8 15" id="KW-0408">Iron</keyword>
<dbReference type="Pfam" id="PF02421">
    <property type="entry name" value="FeoB_N"/>
    <property type="match status" value="1"/>
</dbReference>
<feature type="binding site" evidence="14">
    <location>
        <position position="16"/>
    </location>
    <ligand>
        <name>Mg(2+)</name>
        <dbReference type="ChEBI" id="CHEBI:18420"/>
        <label>2</label>
    </ligand>
</feature>
<keyword evidence="2 15" id="KW-0813">Transport</keyword>
<keyword evidence="11 15" id="KW-0472">Membrane</keyword>
<dbReference type="GO" id="GO:0015093">
    <property type="term" value="F:ferrous iron transmembrane transporter activity"/>
    <property type="evidence" value="ECO:0007669"/>
    <property type="project" value="UniProtKB-UniRule"/>
</dbReference>
<evidence type="ECO:0000256" key="2">
    <source>
        <dbReference type="ARBA" id="ARBA00022448"/>
    </source>
</evidence>
<dbReference type="InterPro" id="IPR027417">
    <property type="entry name" value="P-loop_NTPase"/>
</dbReference>
<evidence type="ECO:0000313" key="18">
    <source>
        <dbReference type="Proteomes" id="UP000316921"/>
    </source>
</evidence>
<evidence type="ECO:0000256" key="1">
    <source>
        <dbReference type="ARBA" id="ARBA00004651"/>
    </source>
</evidence>
<keyword evidence="10 13" id="KW-0342">GTP-binding</keyword>
<dbReference type="Proteomes" id="UP000316921">
    <property type="component" value="Chromosome"/>
</dbReference>
<evidence type="ECO:0000256" key="13">
    <source>
        <dbReference type="PIRSR" id="PIRSR603373-1"/>
    </source>
</evidence>
<evidence type="ECO:0000313" key="17">
    <source>
        <dbReference type="EMBL" id="QDU70092.1"/>
    </source>
</evidence>
<dbReference type="Pfam" id="PF07664">
    <property type="entry name" value="FeoB_C"/>
    <property type="match status" value="1"/>
</dbReference>
<evidence type="ECO:0000256" key="6">
    <source>
        <dbReference type="ARBA" id="ARBA00022741"/>
    </source>
</evidence>
<keyword evidence="4 15" id="KW-0410">Iron transport</keyword>
<dbReference type="KEGG" id="pbap:Pla133_52150"/>
<feature type="binding site" evidence="13">
    <location>
        <begin position="117"/>
        <end position="120"/>
    </location>
    <ligand>
        <name>GTP</name>
        <dbReference type="ChEBI" id="CHEBI:37565"/>
        <label>1</label>
    </ligand>
</feature>
<dbReference type="PANTHER" id="PTHR43185:SF1">
    <property type="entry name" value="FE(2+) TRANSPORTER FEOB"/>
    <property type="match status" value="1"/>
</dbReference>
<accession>A0A518BSZ7</accession>
<dbReference type="Pfam" id="PF07670">
    <property type="entry name" value="Gate"/>
    <property type="match status" value="2"/>
</dbReference>
<feature type="transmembrane region" description="Helical" evidence="15">
    <location>
        <begin position="285"/>
        <end position="308"/>
    </location>
</feature>
<organism evidence="17 18">
    <name type="scientific">Engelhardtia mirabilis</name>
    <dbReference type="NCBI Taxonomy" id="2528011"/>
    <lineage>
        <taxon>Bacteria</taxon>
        <taxon>Pseudomonadati</taxon>
        <taxon>Planctomycetota</taxon>
        <taxon>Planctomycetia</taxon>
        <taxon>Planctomycetia incertae sedis</taxon>
        <taxon>Engelhardtia</taxon>
    </lineage>
</organism>
<keyword evidence="7 15" id="KW-1133">Transmembrane helix</keyword>
<feature type="binding site" evidence="13">
    <location>
        <begin position="30"/>
        <end position="34"/>
    </location>
    <ligand>
        <name>GTP</name>
        <dbReference type="ChEBI" id="CHEBI:37565"/>
        <label>1</label>
    </ligand>
</feature>
<keyword evidence="14" id="KW-0479">Metal-binding</keyword>
<comment type="similarity">
    <text evidence="15">Belongs to the TRAFAC class TrmE-Era-EngA-EngB-Septin-like GTPase superfamily. FeoB GTPase (TC 9.A.8) family.</text>
</comment>
<dbReference type="CDD" id="cd01879">
    <property type="entry name" value="FeoB"/>
    <property type="match status" value="1"/>
</dbReference>
<feature type="binding site" evidence="13">
    <location>
        <begin position="53"/>
        <end position="56"/>
    </location>
    <ligand>
        <name>GTP</name>
        <dbReference type="ChEBI" id="CHEBI:37565"/>
        <label>1</label>
    </ligand>
</feature>
<feature type="transmembrane region" description="Helical" evidence="15">
    <location>
        <begin position="345"/>
        <end position="369"/>
    </location>
</feature>
<name>A0A518BSZ7_9BACT</name>
<dbReference type="NCBIfam" id="TIGR00437">
    <property type="entry name" value="feoB"/>
    <property type="match status" value="1"/>
</dbReference>
<feature type="domain" description="FeoB-type G" evidence="16">
    <location>
        <begin position="1"/>
        <end position="166"/>
    </location>
</feature>
<feature type="binding site" evidence="13">
    <location>
        <begin position="5"/>
        <end position="12"/>
    </location>
    <ligand>
        <name>GTP</name>
        <dbReference type="ChEBI" id="CHEBI:37565"/>
        <label>1</label>
    </ligand>
</feature>
<evidence type="ECO:0000256" key="15">
    <source>
        <dbReference type="RuleBase" id="RU362098"/>
    </source>
</evidence>
<evidence type="ECO:0000259" key="16">
    <source>
        <dbReference type="PROSITE" id="PS51711"/>
    </source>
</evidence>
<feature type="transmembrane region" description="Helical" evidence="15">
    <location>
        <begin position="706"/>
        <end position="724"/>
    </location>
</feature>
<dbReference type="InterPro" id="IPR006073">
    <property type="entry name" value="GTP-bd"/>
</dbReference>
<dbReference type="GO" id="GO:0005525">
    <property type="term" value="F:GTP binding"/>
    <property type="evidence" value="ECO:0007669"/>
    <property type="project" value="UniProtKB-KW"/>
</dbReference>
<feature type="transmembrane region" description="Helical" evidence="15">
    <location>
        <begin position="669"/>
        <end position="694"/>
    </location>
</feature>
<keyword evidence="6 13" id="KW-0547">Nucleotide-binding</keyword>
<feature type="transmembrane region" description="Helical" evidence="15">
    <location>
        <begin position="314"/>
        <end position="333"/>
    </location>
</feature>
<keyword evidence="5 15" id="KW-0812">Transmembrane</keyword>
<dbReference type="GO" id="GO:0046872">
    <property type="term" value="F:metal ion binding"/>
    <property type="evidence" value="ECO:0007669"/>
    <property type="project" value="UniProtKB-KW"/>
</dbReference>
<gene>
    <name evidence="17" type="primary">feoB</name>
    <name evidence="17" type="ORF">Pla133_52150</name>
</gene>